<protein>
    <submittedName>
        <fullName evidence="2">Exodeoxyribonuclease V gamma chain</fullName>
        <ecNumber evidence="2">3.1.11.5</ecNumber>
    </submittedName>
</protein>
<feature type="compositionally biased region" description="Basic and acidic residues" evidence="1">
    <location>
        <begin position="34"/>
        <end position="51"/>
    </location>
</feature>
<sequence length="272" mass="29916">DHSRSSRKSPRGRSGTLEVGRTRGGPPGPRASRARLDGDRPPAGVRADRWVGKHGRRPGGFHHAGAGADGRPPGPRVRLDERPRHLHRHHGRRHRAVLQAGRRAERRHRGARGHLRGGRRRGRLQPVPRRVPPGDQRRRAHGEPRARRPHRKPGLRAGGRPRRLPRRDPRADPPPVAGRRGARAQDGIGERLPGAGGRGGRGAGEVRIGPLPARVPAPRQPRRPSRLARRGEAVLRAARRKARGRGGVRPRAALPRARGARLRSPLEPQPPL</sequence>
<dbReference type="AlphaFoldDB" id="A0A6J4MFV1"/>
<feature type="region of interest" description="Disordered" evidence="1">
    <location>
        <begin position="1"/>
        <end position="272"/>
    </location>
</feature>
<feature type="compositionally biased region" description="Gly residues" evidence="1">
    <location>
        <begin position="194"/>
        <end position="203"/>
    </location>
</feature>
<reference evidence="2" key="1">
    <citation type="submission" date="2020-02" db="EMBL/GenBank/DDBJ databases">
        <authorList>
            <person name="Meier V. D."/>
        </authorList>
    </citation>
    <scope>NUCLEOTIDE SEQUENCE</scope>
    <source>
        <strain evidence="2">AVDCRST_MAG89</strain>
    </source>
</reference>
<proteinExistence type="predicted"/>
<feature type="non-terminal residue" evidence="2">
    <location>
        <position position="1"/>
    </location>
</feature>
<feature type="compositionally biased region" description="Basic residues" evidence="1">
    <location>
        <begin position="104"/>
        <end position="123"/>
    </location>
</feature>
<feature type="compositionally biased region" description="Basic residues" evidence="1">
    <location>
        <begin position="147"/>
        <end position="165"/>
    </location>
</feature>
<dbReference type="EMBL" id="CADCTV010000745">
    <property type="protein sequence ID" value="CAA9358201.1"/>
    <property type="molecule type" value="Genomic_DNA"/>
</dbReference>
<evidence type="ECO:0000256" key="1">
    <source>
        <dbReference type="SAM" id="MobiDB-lite"/>
    </source>
</evidence>
<organism evidence="2">
    <name type="scientific">uncultured Gemmatimonadota bacterium</name>
    <dbReference type="NCBI Taxonomy" id="203437"/>
    <lineage>
        <taxon>Bacteria</taxon>
        <taxon>Pseudomonadati</taxon>
        <taxon>Gemmatimonadota</taxon>
        <taxon>environmental samples</taxon>
    </lineage>
</organism>
<evidence type="ECO:0000313" key="2">
    <source>
        <dbReference type="EMBL" id="CAA9358201.1"/>
    </source>
</evidence>
<feature type="non-terminal residue" evidence="2">
    <location>
        <position position="272"/>
    </location>
</feature>
<keyword evidence="2" id="KW-0378">Hydrolase</keyword>
<dbReference type="GO" id="GO:0008854">
    <property type="term" value="F:exodeoxyribonuclease V activity"/>
    <property type="evidence" value="ECO:0007669"/>
    <property type="project" value="UniProtKB-EC"/>
</dbReference>
<feature type="compositionally biased region" description="Basic residues" evidence="1">
    <location>
        <begin position="1"/>
        <end position="11"/>
    </location>
</feature>
<accession>A0A6J4MFV1</accession>
<feature type="compositionally biased region" description="Basic residues" evidence="1">
    <location>
        <begin position="237"/>
        <end position="248"/>
    </location>
</feature>
<feature type="compositionally biased region" description="Basic and acidic residues" evidence="1">
    <location>
        <begin position="135"/>
        <end position="146"/>
    </location>
</feature>
<feature type="compositionally biased region" description="Low complexity" evidence="1">
    <location>
        <begin position="61"/>
        <end position="71"/>
    </location>
</feature>
<dbReference type="EC" id="3.1.11.5" evidence="2"/>
<name>A0A6J4MFV1_9BACT</name>
<gene>
    <name evidence="2" type="ORF">AVDCRST_MAG89-3572</name>
</gene>
<feature type="compositionally biased region" description="Basic residues" evidence="1">
    <location>
        <begin position="84"/>
        <end position="96"/>
    </location>
</feature>